<accession>A0ACC0LW06</accession>
<protein>
    <submittedName>
        <fullName evidence="1">Uncharacterized protein</fullName>
    </submittedName>
</protein>
<reference evidence="1" key="1">
    <citation type="submission" date="2022-02" db="EMBL/GenBank/DDBJ databases">
        <title>Plant Genome Project.</title>
        <authorList>
            <person name="Zhang R.-G."/>
        </authorList>
    </citation>
    <scope>NUCLEOTIDE SEQUENCE</scope>
    <source>
        <strain evidence="1">AT1</strain>
    </source>
</reference>
<evidence type="ECO:0000313" key="1">
    <source>
        <dbReference type="EMBL" id="KAI8532815.1"/>
    </source>
</evidence>
<gene>
    <name evidence="1" type="ORF">RHMOL_Rhmol11G0243700</name>
</gene>
<comment type="caution">
    <text evidence="1">The sequence shown here is derived from an EMBL/GenBank/DDBJ whole genome shotgun (WGS) entry which is preliminary data.</text>
</comment>
<evidence type="ECO:0000313" key="2">
    <source>
        <dbReference type="Proteomes" id="UP001062846"/>
    </source>
</evidence>
<proteinExistence type="predicted"/>
<name>A0ACC0LW06_RHOML</name>
<organism evidence="1 2">
    <name type="scientific">Rhododendron molle</name>
    <name type="common">Chinese azalea</name>
    <name type="synonym">Azalea mollis</name>
    <dbReference type="NCBI Taxonomy" id="49168"/>
    <lineage>
        <taxon>Eukaryota</taxon>
        <taxon>Viridiplantae</taxon>
        <taxon>Streptophyta</taxon>
        <taxon>Embryophyta</taxon>
        <taxon>Tracheophyta</taxon>
        <taxon>Spermatophyta</taxon>
        <taxon>Magnoliopsida</taxon>
        <taxon>eudicotyledons</taxon>
        <taxon>Gunneridae</taxon>
        <taxon>Pentapetalae</taxon>
        <taxon>asterids</taxon>
        <taxon>Ericales</taxon>
        <taxon>Ericaceae</taxon>
        <taxon>Ericoideae</taxon>
        <taxon>Rhodoreae</taxon>
        <taxon>Rhododendron</taxon>
    </lineage>
</organism>
<dbReference type="Proteomes" id="UP001062846">
    <property type="component" value="Chromosome 11"/>
</dbReference>
<sequence>MIRVLSFRSRELGKDDSFTFVCVCVCVCVCVFTSLRSVSSFVTTNIFFKNWSMVLSETCYYIFL</sequence>
<dbReference type="EMBL" id="CM046398">
    <property type="protein sequence ID" value="KAI8532815.1"/>
    <property type="molecule type" value="Genomic_DNA"/>
</dbReference>
<keyword evidence="2" id="KW-1185">Reference proteome</keyword>